<evidence type="ECO:0000256" key="3">
    <source>
        <dbReference type="ARBA" id="ARBA00022679"/>
    </source>
</evidence>
<dbReference type="Gene3D" id="3.40.640.10">
    <property type="entry name" value="Type I PLP-dependent aspartate aminotransferase-like (Major domain)"/>
    <property type="match status" value="1"/>
</dbReference>
<dbReference type="CDD" id="cd00609">
    <property type="entry name" value="AAT_like"/>
    <property type="match status" value="1"/>
</dbReference>
<evidence type="ECO:0000313" key="5">
    <source>
        <dbReference type="EMBL" id="QGT79353.1"/>
    </source>
</evidence>
<comment type="cofactor">
    <cofactor evidence="1">
        <name>pyridoxal 5'-phosphate</name>
        <dbReference type="ChEBI" id="CHEBI:597326"/>
    </cofactor>
</comment>
<dbReference type="KEGG" id="ghl:GM160_10955"/>
<accession>A0A6I6D5Q7</accession>
<dbReference type="Proteomes" id="UP000427716">
    <property type="component" value="Chromosome"/>
</dbReference>
<dbReference type="InterPro" id="IPR004839">
    <property type="entry name" value="Aminotransferase_I/II_large"/>
</dbReference>
<evidence type="ECO:0000256" key="2">
    <source>
        <dbReference type="ARBA" id="ARBA00022576"/>
    </source>
</evidence>
<evidence type="ECO:0000256" key="1">
    <source>
        <dbReference type="ARBA" id="ARBA00001933"/>
    </source>
</evidence>
<dbReference type="EMBL" id="CP046415">
    <property type="protein sequence ID" value="QGT79353.1"/>
    <property type="molecule type" value="Genomic_DNA"/>
</dbReference>
<proteinExistence type="predicted"/>
<keyword evidence="6" id="KW-1185">Reference proteome</keyword>
<dbReference type="Pfam" id="PF00155">
    <property type="entry name" value="Aminotran_1_2"/>
    <property type="match status" value="1"/>
</dbReference>
<dbReference type="AlphaFoldDB" id="A0A6I6D5Q7"/>
<evidence type="ECO:0000313" key="6">
    <source>
        <dbReference type="Proteomes" id="UP000427716"/>
    </source>
</evidence>
<sequence length="402" mass="44541">MNPDLDRLHPYPFEKLAELKAGAEPPVDRKHIPLSIGEPRHAPPAIVLDTLREALPQIARYPATKGEPALREAMAGWLTRRFRLGDGLLDPETNVLPVAGTREALFAIAQAVVDRDTGDQPPVVLMPNPFYQIYEGAALLAGAEPYYYPTLPGNGFLPDFDAIPETIWQRAQLLYVCSPGNPSGAVIDAPRYRDLLARARRHDVVVAADECYSEIYFDEHEPPTGLLEVAGERGGETPFENVIVFHSLSKRSNLPGLRSGLVAGDAALLKRFLRYRTYQGCALPLPTQLASITAWNDEDHVRANRGFYREKFDAVLDILEPVAGIDVRRPDAGFYLWAGVNGDERDFARRLFVEQNVTVLPGRFLSREADGVNPGAGFVRMALVAELDDCVEAAERIRAMLY</sequence>
<dbReference type="GO" id="GO:0030170">
    <property type="term" value="F:pyridoxal phosphate binding"/>
    <property type="evidence" value="ECO:0007669"/>
    <property type="project" value="InterPro"/>
</dbReference>
<gene>
    <name evidence="5" type="primary">dapC</name>
    <name evidence="5" type="ORF">GM160_10955</name>
</gene>
<dbReference type="InterPro" id="IPR050881">
    <property type="entry name" value="LL-DAP_aminotransferase"/>
</dbReference>
<keyword evidence="2 5" id="KW-0032">Aminotransferase</keyword>
<dbReference type="InterPro" id="IPR015421">
    <property type="entry name" value="PyrdxlP-dep_Trfase_major"/>
</dbReference>
<dbReference type="InterPro" id="IPR019878">
    <property type="entry name" value="DapC_beta/gammaproteobac"/>
</dbReference>
<name>A0A6I6D5Q7_9GAMM</name>
<dbReference type="PANTHER" id="PTHR42832:SF3">
    <property type="entry name" value="L-GLUTAMINE--4-(METHYLSULFANYL)-2-OXOBUTANOATE AMINOTRANSFERASE"/>
    <property type="match status" value="1"/>
</dbReference>
<feature type="domain" description="Aminotransferase class I/classII large" evidence="4">
    <location>
        <begin position="30"/>
        <end position="386"/>
    </location>
</feature>
<dbReference type="InterPro" id="IPR015424">
    <property type="entry name" value="PyrdxlP-dep_Trfase"/>
</dbReference>
<evidence type="ECO:0000259" key="4">
    <source>
        <dbReference type="Pfam" id="PF00155"/>
    </source>
</evidence>
<protein>
    <submittedName>
        <fullName evidence="5">Succinyldiaminopimelate transaminase</fullName>
        <ecNumber evidence="5">2.6.1.17</ecNumber>
    </submittedName>
</protein>
<organism evidence="5 6">
    <name type="scientific">Guyparkeria halophila</name>
    <dbReference type="NCBI Taxonomy" id="47960"/>
    <lineage>
        <taxon>Bacteria</taxon>
        <taxon>Pseudomonadati</taxon>
        <taxon>Pseudomonadota</taxon>
        <taxon>Gammaproteobacteria</taxon>
        <taxon>Chromatiales</taxon>
        <taxon>Thioalkalibacteraceae</taxon>
        <taxon>Guyparkeria</taxon>
    </lineage>
</organism>
<dbReference type="EC" id="2.6.1.17" evidence="5"/>
<dbReference type="SUPFAM" id="SSF53383">
    <property type="entry name" value="PLP-dependent transferases"/>
    <property type="match status" value="1"/>
</dbReference>
<dbReference type="NCBIfam" id="TIGR03538">
    <property type="entry name" value="DapC_gpp"/>
    <property type="match status" value="1"/>
</dbReference>
<dbReference type="Gene3D" id="3.90.1150.10">
    <property type="entry name" value="Aspartate Aminotransferase, domain 1"/>
    <property type="match status" value="1"/>
</dbReference>
<dbReference type="GO" id="GO:0009016">
    <property type="term" value="F:succinyldiaminopimelate transaminase activity"/>
    <property type="evidence" value="ECO:0007669"/>
    <property type="project" value="UniProtKB-EC"/>
</dbReference>
<keyword evidence="3 5" id="KW-0808">Transferase</keyword>
<dbReference type="RefSeq" id="WP_156575087.1">
    <property type="nucleotide sequence ID" value="NZ_CP046415.1"/>
</dbReference>
<dbReference type="GO" id="GO:0009089">
    <property type="term" value="P:lysine biosynthetic process via diaminopimelate"/>
    <property type="evidence" value="ECO:0007669"/>
    <property type="project" value="InterPro"/>
</dbReference>
<dbReference type="InterPro" id="IPR015422">
    <property type="entry name" value="PyrdxlP-dep_Trfase_small"/>
</dbReference>
<reference evidence="5 6" key="1">
    <citation type="submission" date="2019-11" db="EMBL/GenBank/DDBJ databases">
        <authorList>
            <person name="Zhang J."/>
            <person name="Sun C."/>
        </authorList>
    </citation>
    <scope>NUCLEOTIDE SEQUENCE [LARGE SCALE GENOMIC DNA]</scope>
    <source>
        <strain evidence="6">sp2</strain>
    </source>
</reference>
<dbReference type="PANTHER" id="PTHR42832">
    <property type="entry name" value="AMINO ACID AMINOTRANSFERASE"/>
    <property type="match status" value="1"/>
</dbReference>